<reference evidence="2" key="2">
    <citation type="submission" date="2020-10" db="UniProtKB">
        <authorList>
            <consortium name="WormBaseParasite"/>
        </authorList>
    </citation>
    <scope>IDENTIFICATION</scope>
</reference>
<evidence type="ECO:0000313" key="1">
    <source>
        <dbReference type="Proteomes" id="UP000492821"/>
    </source>
</evidence>
<accession>A0A7E4UZ98</accession>
<evidence type="ECO:0000313" key="2">
    <source>
        <dbReference type="WBParaSite" id="Pan_g14667.t1"/>
    </source>
</evidence>
<dbReference type="Proteomes" id="UP000492821">
    <property type="component" value="Unassembled WGS sequence"/>
</dbReference>
<reference evidence="1" key="1">
    <citation type="journal article" date="2013" name="Genetics">
        <title>The draft genome and transcriptome of Panagrellus redivivus are shaped by the harsh demands of a free-living lifestyle.</title>
        <authorList>
            <person name="Srinivasan J."/>
            <person name="Dillman A.R."/>
            <person name="Macchietto M.G."/>
            <person name="Heikkinen L."/>
            <person name="Lakso M."/>
            <person name="Fracchia K.M."/>
            <person name="Antoshechkin I."/>
            <person name="Mortazavi A."/>
            <person name="Wong G."/>
            <person name="Sternberg P.W."/>
        </authorList>
    </citation>
    <scope>NUCLEOTIDE SEQUENCE [LARGE SCALE GENOMIC DNA]</scope>
    <source>
        <strain evidence="1">MT8872</strain>
    </source>
</reference>
<organism evidence="1 2">
    <name type="scientific">Panagrellus redivivus</name>
    <name type="common">Microworm</name>
    <dbReference type="NCBI Taxonomy" id="6233"/>
    <lineage>
        <taxon>Eukaryota</taxon>
        <taxon>Metazoa</taxon>
        <taxon>Ecdysozoa</taxon>
        <taxon>Nematoda</taxon>
        <taxon>Chromadorea</taxon>
        <taxon>Rhabditida</taxon>
        <taxon>Tylenchina</taxon>
        <taxon>Panagrolaimomorpha</taxon>
        <taxon>Panagrolaimoidea</taxon>
        <taxon>Panagrolaimidae</taxon>
        <taxon>Panagrellus</taxon>
    </lineage>
</organism>
<name>A0A7E4UZ98_PANRE</name>
<proteinExistence type="predicted"/>
<dbReference type="WBParaSite" id="Pan_g14667.t1">
    <property type="protein sequence ID" value="Pan_g14667.t1"/>
    <property type="gene ID" value="Pan_g14667"/>
</dbReference>
<dbReference type="AlphaFoldDB" id="A0A7E4UZ98"/>
<keyword evidence="1" id="KW-1185">Reference proteome</keyword>
<sequence>MTPYGLIATPIGSIPCLPNPLANRPVPNSLWRPLTRKHVVCPLASPALRQRCPLSDVLGGPRVYIYEMKNELQLQLPKGWRVGRWAGWLVEQRRWTFKQSACVDDVDAMLVRQNDAKKRRLNLEQASKHGLDGLKVQKMYTYSPASPCQGLYRLSFPFFPSHVDRRPLRPPPALRRISHITSNVKKAFALEVVCVAVRSTVSLPTIGVPQVSPCTRMSFKTA</sequence>
<protein>
    <submittedName>
        <fullName evidence="2">Uncharacterized protein</fullName>
    </submittedName>
</protein>